<evidence type="ECO:0000313" key="8">
    <source>
        <dbReference type="EMBL" id="PRY29550.1"/>
    </source>
</evidence>
<dbReference type="InterPro" id="IPR011079">
    <property type="entry name" value="Ala_racemase_C"/>
</dbReference>
<keyword evidence="9" id="KW-1185">Reference proteome</keyword>
<evidence type="ECO:0000256" key="5">
    <source>
        <dbReference type="PIRSR" id="PIRSR600821-50"/>
    </source>
</evidence>
<feature type="modified residue" description="N6-(pyridoxal phosphate)lysine" evidence="4 5">
    <location>
        <position position="61"/>
    </location>
</feature>
<dbReference type="GO" id="GO:0030632">
    <property type="term" value="P:D-alanine biosynthetic process"/>
    <property type="evidence" value="ECO:0007669"/>
    <property type="project" value="UniProtKB-UniRule"/>
</dbReference>
<dbReference type="Gene3D" id="2.40.37.10">
    <property type="entry name" value="Lyase, Ornithine Decarboxylase, Chain A, domain 1"/>
    <property type="match status" value="1"/>
</dbReference>
<dbReference type="AlphaFoldDB" id="A0A2T0S808"/>
<protein>
    <recommendedName>
        <fullName evidence="4">Alanine racemase</fullName>
        <ecNumber evidence="4">5.1.1.1</ecNumber>
    </recommendedName>
</protein>
<dbReference type="UniPathway" id="UPA00042">
    <property type="reaction ID" value="UER00497"/>
</dbReference>
<comment type="cofactor">
    <cofactor evidence="1 4 5">
        <name>pyridoxal 5'-phosphate</name>
        <dbReference type="ChEBI" id="CHEBI:597326"/>
    </cofactor>
</comment>
<organism evidence="8 9">
    <name type="scientific">Pseudosporangium ferrugineum</name>
    <dbReference type="NCBI Taxonomy" id="439699"/>
    <lineage>
        <taxon>Bacteria</taxon>
        <taxon>Bacillati</taxon>
        <taxon>Actinomycetota</taxon>
        <taxon>Actinomycetes</taxon>
        <taxon>Micromonosporales</taxon>
        <taxon>Micromonosporaceae</taxon>
        <taxon>Pseudosporangium</taxon>
    </lineage>
</organism>
<gene>
    <name evidence="8" type="ORF">CLV70_106271</name>
</gene>
<feature type="active site" description="Proton acceptor; specific for L-alanine" evidence="4">
    <location>
        <position position="289"/>
    </location>
</feature>
<accession>A0A2T0S808</accession>
<comment type="catalytic activity">
    <reaction evidence="4">
        <text>L-alanine = D-alanine</text>
        <dbReference type="Rhea" id="RHEA:20249"/>
        <dbReference type="ChEBI" id="CHEBI:57416"/>
        <dbReference type="ChEBI" id="CHEBI:57972"/>
        <dbReference type="EC" id="5.1.1.1"/>
    </reaction>
</comment>
<dbReference type="GO" id="GO:0008784">
    <property type="term" value="F:alanine racemase activity"/>
    <property type="evidence" value="ECO:0007669"/>
    <property type="project" value="UniProtKB-UniRule"/>
</dbReference>
<dbReference type="SUPFAM" id="SSF51419">
    <property type="entry name" value="PLP-binding barrel"/>
    <property type="match status" value="1"/>
</dbReference>
<evidence type="ECO:0000256" key="4">
    <source>
        <dbReference type="HAMAP-Rule" id="MF_01201"/>
    </source>
</evidence>
<dbReference type="InterPro" id="IPR029066">
    <property type="entry name" value="PLP-binding_barrel"/>
</dbReference>
<evidence type="ECO:0000259" key="7">
    <source>
        <dbReference type="SMART" id="SM01005"/>
    </source>
</evidence>
<dbReference type="GO" id="GO:0009252">
    <property type="term" value="P:peptidoglycan biosynthetic process"/>
    <property type="evidence" value="ECO:0007669"/>
    <property type="project" value="TreeGrafter"/>
</dbReference>
<dbReference type="FunFam" id="3.20.20.10:FF:000002">
    <property type="entry name" value="Alanine racemase"/>
    <property type="match status" value="1"/>
</dbReference>
<feature type="binding site" evidence="4 6">
    <location>
        <position position="337"/>
    </location>
    <ligand>
        <name>substrate</name>
    </ligand>
</feature>
<dbReference type="GO" id="GO:0005829">
    <property type="term" value="C:cytosol"/>
    <property type="evidence" value="ECO:0007669"/>
    <property type="project" value="TreeGrafter"/>
</dbReference>
<feature type="active site" description="Proton acceptor; specific for D-alanine" evidence="4">
    <location>
        <position position="61"/>
    </location>
</feature>
<keyword evidence="3 4" id="KW-0413">Isomerase</keyword>
<dbReference type="PANTHER" id="PTHR30511:SF0">
    <property type="entry name" value="ALANINE RACEMASE, CATABOLIC-RELATED"/>
    <property type="match status" value="1"/>
</dbReference>
<dbReference type="Proteomes" id="UP000239209">
    <property type="component" value="Unassembled WGS sequence"/>
</dbReference>
<dbReference type="Pfam" id="PF01168">
    <property type="entry name" value="Ala_racemase_N"/>
    <property type="match status" value="1"/>
</dbReference>
<feature type="domain" description="Alanine racemase C-terminal" evidence="7">
    <location>
        <begin position="268"/>
        <end position="395"/>
    </location>
</feature>
<proteinExistence type="inferred from homology"/>
<comment type="caution">
    <text evidence="8">The sequence shown here is derived from an EMBL/GenBank/DDBJ whole genome shotgun (WGS) entry which is preliminary data.</text>
</comment>
<dbReference type="SMART" id="SM01005">
    <property type="entry name" value="Ala_racemase_C"/>
    <property type="match status" value="1"/>
</dbReference>
<evidence type="ECO:0000313" key="9">
    <source>
        <dbReference type="Proteomes" id="UP000239209"/>
    </source>
</evidence>
<evidence type="ECO:0000256" key="6">
    <source>
        <dbReference type="PIRSR" id="PIRSR600821-52"/>
    </source>
</evidence>
<dbReference type="CDD" id="cd00430">
    <property type="entry name" value="PLPDE_III_AR"/>
    <property type="match status" value="1"/>
</dbReference>
<keyword evidence="2 4" id="KW-0663">Pyridoxal phosphate</keyword>
<evidence type="ECO:0000256" key="3">
    <source>
        <dbReference type="ARBA" id="ARBA00023235"/>
    </source>
</evidence>
<comment type="pathway">
    <text evidence="4">Amino-acid biosynthesis; D-alanine biosynthesis; D-alanine from L-alanine: step 1/1.</text>
</comment>
<feature type="binding site" evidence="4 6">
    <location>
        <position position="159"/>
    </location>
    <ligand>
        <name>substrate</name>
    </ligand>
</feature>
<dbReference type="EC" id="5.1.1.1" evidence="4"/>
<comment type="function">
    <text evidence="4">Catalyzes the interconversion of L-alanine and D-alanine. May also act on other amino acids.</text>
</comment>
<sequence>MVFRMSRAVPHHAPSVEFNASIGGRAVTAMAEAVVDLDAIAHNTRVLAAPAGPAGMMAVVKAGGFGHGAAEVARTALRHGATWLGVTSVDEALALRAEGLSAPLLLWLYPPTETFEAVLSAGIDVSVGAVAALEVLADAADRTGTIANVHLKVDTGMSRGGAPLEEWAQLFAWARKFESAGLLRVRGLWSHLANAENPESPALLAQIREFEAARQTATAAGLAPPILHLANSAAGLQVPQARYDLLRAGIGLYGIEPVPGKSYGLRPAMTVRAQILLTKRVPAGTGVSYGPDFFTDRETTLALVPLGFADGVPRQTGGRASLSVHGVRCPVAGRVSMDQVVLDVGDLPVRAGDWAVMLGPGDLGEPTAAEWAEWAGTNPHEILTGIGARVRRRYESRDTP</sequence>
<dbReference type="PRINTS" id="PR00992">
    <property type="entry name" value="ALARACEMASE"/>
</dbReference>
<name>A0A2T0S808_9ACTN</name>
<dbReference type="InterPro" id="IPR000821">
    <property type="entry name" value="Ala_racemase"/>
</dbReference>
<dbReference type="NCBIfam" id="TIGR00492">
    <property type="entry name" value="alr"/>
    <property type="match status" value="1"/>
</dbReference>
<dbReference type="InterPro" id="IPR001608">
    <property type="entry name" value="Ala_racemase_N"/>
</dbReference>
<dbReference type="SUPFAM" id="SSF50621">
    <property type="entry name" value="Alanine racemase C-terminal domain-like"/>
    <property type="match status" value="1"/>
</dbReference>
<dbReference type="Gene3D" id="3.20.20.10">
    <property type="entry name" value="Alanine racemase"/>
    <property type="match status" value="1"/>
</dbReference>
<dbReference type="EMBL" id="PVZG01000006">
    <property type="protein sequence ID" value="PRY29550.1"/>
    <property type="molecule type" value="Genomic_DNA"/>
</dbReference>
<reference evidence="8 9" key="1">
    <citation type="submission" date="2018-03" db="EMBL/GenBank/DDBJ databases">
        <title>Genomic Encyclopedia of Archaeal and Bacterial Type Strains, Phase II (KMG-II): from individual species to whole genera.</title>
        <authorList>
            <person name="Goeker M."/>
        </authorList>
    </citation>
    <scope>NUCLEOTIDE SEQUENCE [LARGE SCALE GENOMIC DNA]</scope>
    <source>
        <strain evidence="8 9">DSM 45348</strain>
    </source>
</reference>
<evidence type="ECO:0000256" key="1">
    <source>
        <dbReference type="ARBA" id="ARBA00001933"/>
    </source>
</evidence>
<dbReference type="PANTHER" id="PTHR30511">
    <property type="entry name" value="ALANINE RACEMASE"/>
    <property type="match status" value="1"/>
</dbReference>
<dbReference type="HAMAP" id="MF_01201">
    <property type="entry name" value="Ala_racemase"/>
    <property type="match status" value="1"/>
</dbReference>
<dbReference type="GO" id="GO:0030170">
    <property type="term" value="F:pyridoxal phosphate binding"/>
    <property type="evidence" value="ECO:0007669"/>
    <property type="project" value="UniProtKB-UniRule"/>
</dbReference>
<dbReference type="InterPro" id="IPR009006">
    <property type="entry name" value="Ala_racemase/Decarboxylase_C"/>
</dbReference>
<comment type="similarity">
    <text evidence="4">Belongs to the alanine racemase family.</text>
</comment>
<dbReference type="Pfam" id="PF00842">
    <property type="entry name" value="Ala_racemase_C"/>
    <property type="match status" value="1"/>
</dbReference>
<evidence type="ECO:0000256" key="2">
    <source>
        <dbReference type="ARBA" id="ARBA00022898"/>
    </source>
</evidence>